<dbReference type="Proteomes" id="UP001500027">
    <property type="component" value="Unassembled WGS sequence"/>
</dbReference>
<protein>
    <recommendedName>
        <fullName evidence="3">SRPBCC family protein</fullName>
    </recommendedName>
</protein>
<proteinExistence type="predicted"/>
<evidence type="ECO:0000313" key="1">
    <source>
        <dbReference type="EMBL" id="GAA4269996.1"/>
    </source>
</evidence>
<accession>A0ABP8ED03</accession>
<evidence type="ECO:0008006" key="3">
    <source>
        <dbReference type="Google" id="ProtNLM"/>
    </source>
</evidence>
<dbReference type="EMBL" id="BAABAV010000002">
    <property type="protein sequence ID" value="GAA4269996.1"/>
    <property type="molecule type" value="Genomic_DNA"/>
</dbReference>
<reference evidence="2" key="1">
    <citation type="journal article" date="2019" name="Int. J. Syst. Evol. Microbiol.">
        <title>The Global Catalogue of Microorganisms (GCM) 10K type strain sequencing project: providing services to taxonomists for standard genome sequencing and annotation.</title>
        <authorList>
            <consortium name="The Broad Institute Genomics Platform"/>
            <consortium name="The Broad Institute Genome Sequencing Center for Infectious Disease"/>
            <person name="Wu L."/>
            <person name="Ma J."/>
        </authorList>
    </citation>
    <scope>NUCLEOTIDE SEQUENCE [LARGE SCALE GENOMIC DNA]</scope>
    <source>
        <strain evidence="2">JCM 17452</strain>
    </source>
</reference>
<evidence type="ECO:0000313" key="2">
    <source>
        <dbReference type="Proteomes" id="UP001500027"/>
    </source>
</evidence>
<comment type="caution">
    <text evidence="1">The sequence shown here is derived from an EMBL/GenBank/DDBJ whole genome shotgun (WGS) entry which is preliminary data.</text>
</comment>
<gene>
    <name evidence="1" type="ORF">GCM10022257_20970</name>
</gene>
<keyword evidence="2" id="KW-1185">Reference proteome</keyword>
<organism evidence="1 2">
    <name type="scientific">Hyunsoonleella aestuarii</name>
    <dbReference type="NCBI Taxonomy" id="912802"/>
    <lineage>
        <taxon>Bacteria</taxon>
        <taxon>Pseudomonadati</taxon>
        <taxon>Bacteroidota</taxon>
        <taxon>Flavobacteriia</taxon>
        <taxon>Flavobacteriales</taxon>
        <taxon>Flavobacteriaceae</taxon>
    </lineage>
</organism>
<dbReference type="RefSeq" id="WP_139002379.1">
    <property type="nucleotide sequence ID" value="NZ_BAABAV010000002.1"/>
</dbReference>
<sequence length="159" mass="18685">MQVVNIHRRIIKQPKVEVVSLLKTLASQNDKVWPNKKWPPIQFKGGLKVGARGGHGIIRYKVEHCDFENLIGFKFYKPKGFNGIHKIEIEPIDAFSTEIKHSILMTTEGLATLKWIFVIRWLHDALIENAFDNIENNFSDVKAYTKWNLWVRLWRYILK</sequence>
<name>A0ABP8ED03_9FLAO</name>